<evidence type="ECO:0000313" key="2">
    <source>
        <dbReference type="EMBL" id="OGI95346.1"/>
    </source>
</evidence>
<keyword evidence="1" id="KW-0472">Membrane</keyword>
<dbReference type="Proteomes" id="UP000178104">
    <property type="component" value="Unassembled WGS sequence"/>
</dbReference>
<accession>A0A1F6XMK4</accession>
<keyword evidence="1" id="KW-1133">Transmembrane helix</keyword>
<feature type="transmembrane region" description="Helical" evidence="1">
    <location>
        <begin position="24"/>
        <end position="48"/>
    </location>
</feature>
<proteinExistence type="predicted"/>
<gene>
    <name evidence="2" type="ORF">A2917_02155</name>
</gene>
<organism evidence="2 3">
    <name type="scientific">Candidatus Nomurabacteria bacterium RIFCSPLOWO2_01_FULL_42_17</name>
    <dbReference type="NCBI Taxonomy" id="1801780"/>
    <lineage>
        <taxon>Bacteria</taxon>
        <taxon>Candidatus Nomuraibacteriota</taxon>
    </lineage>
</organism>
<dbReference type="STRING" id="1801780.A2917_02155"/>
<keyword evidence="1" id="KW-0812">Transmembrane</keyword>
<comment type="caution">
    <text evidence="2">The sequence shown here is derived from an EMBL/GenBank/DDBJ whole genome shotgun (WGS) entry which is preliminary data.</text>
</comment>
<name>A0A1F6XMK4_9BACT</name>
<dbReference type="EMBL" id="MFVE01000005">
    <property type="protein sequence ID" value="OGI95346.1"/>
    <property type="molecule type" value="Genomic_DNA"/>
</dbReference>
<protein>
    <recommendedName>
        <fullName evidence="4">Type 4 fimbrial biogenesis protein PilX N-terminal domain-containing protein</fullName>
    </recommendedName>
</protein>
<evidence type="ECO:0000256" key="1">
    <source>
        <dbReference type="SAM" id="Phobius"/>
    </source>
</evidence>
<sequence>MIKIIIKKNKGPVPYEAKGFRSGFVILFAVTLSAIFLAIALGISNIALKEVKFGTSARDTNDAFFAADTGAECAQYYDRTPGPPNNYPNAFSDNPPAFMICADVEIPTPEADPEDFWTFTVLGLGRGEQGCAIVTVDKITPEETHIISKGYNLGGDGSCESSSTNLIEREINVDY</sequence>
<dbReference type="AlphaFoldDB" id="A0A1F6XMK4"/>
<reference evidence="2 3" key="1">
    <citation type="journal article" date="2016" name="Nat. Commun.">
        <title>Thousands of microbial genomes shed light on interconnected biogeochemical processes in an aquifer system.</title>
        <authorList>
            <person name="Anantharaman K."/>
            <person name="Brown C.T."/>
            <person name="Hug L.A."/>
            <person name="Sharon I."/>
            <person name="Castelle C.J."/>
            <person name="Probst A.J."/>
            <person name="Thomas B.C."/>
            <person name="Singh A."/>
            <person name="Wilkins M.J."/>
            <person name="Karaoz U."/>
            <person name="Brodie E.L."/>
            <person name="Williams K.H."/>
            <person name="Hubbard S.S."/>
            <person name="Banfield J.F."/>
        </authorList>
    </citation>
    <scope>NUCLEOTIDE SEQUENCE [LARGE SCALE GENOMIC DNA]</scope>
</reference>
<evidence type="ECO:0000313" key="3">
    <source>
        <dbReference type="Proteomes" id="UP000178104"/>
    </source>
</evidence>
<evidence type="ECO:0008006" key="4">
    <source>
        <dbReference type="Google" id="ProtNLM"/>
    </source>
</evidence>